<comment type="caution">
    <text evidence="15">The sequence shown here is derived from an EMBL/GenBank/DDBJ whole genome shotgun (WGS) entry which is preliminary data.</text>
</comment>
<evidence type="ECO:0000313" key="16">
    <source>
        <dbReference type="Proteomes" id="UP000536835"/>
    </source>
</evidence>
<dbReference type="InterPro" id="IPR032779">
    <property type="entry name" value="FliG_M"/>
</dbReference>
<feature type="region of interest" description="Disordered" evidence="11">
    <location>
        <begin position="108"/>
        <end position="127"/>
    </location>
</feature>
<evidence type="ECO:0000256" key="9">
    <source>
        <dbReference type="ARBA" id="ARBA00023143"/>
    </source>
</evidence>
<comment type="subcellular location">
    <subcellularLocation>
        <location evidence="1">Bacterial flagellum basal body</location>
    </subcellularLocation>
    <subcellularLocation>
        <location evidence="2">Cell membrane</location>
        <topology evidence="2">Peripheral membrane protein</topology>
        <orientation evidence="2">Cytoplasmic side</orientation>
    </subcellularLocation>
</comment>
<dbReference type="SUPFAM" id="SSF48029">
    <property type="entry name" value="FliG"/>
    <property type="match status" value="2"/>
</dbReference>
<organism evidence="15 16">
    <name type="scientific">Parvularcula mediterranea</name>
    <dbReference type="NCBI Taxonomy" id="2732508"/>
    <lineage>
        <taxon>Bacteria</taxon>
        <taxon>Pseudomonadati</taxon>
        <taxon>Pseudomonadota</taxon>
        <taxon>Alphaproteobacteria</taxon>
        <taxon>Parvularculales</taxon>
        <taxon>Parvularculaceae</taxon>
        <taxon>Parvularcula</taxon>
    </lineage>
</organism>
<keyword evidence="9" id="KW-0975">Bacterial flagellum</keyword>
<dbReference type="GO" id="GO:0005886">
    <property type="term" value="C:plasma membrane"/>
    <property type="evidence" value="ECO:0007669"/>
    <property type="project" value="UniProtKB-SubCell"/>
</dbReference>
<feature type="domain" description="Flagellar motor switch protein FliG C-terminal" evidence="12">
    <location>
        <begin position="249"/>
        <end position="356"/>
    </location>
</feature>
<feature type="domain" description="Flagellar motor switch protein FliG middle" evidence="13">
    <location>
        <begin position="147"/>
        <end position="213"/>
    </location>
</feature>
<protein>
    <recommendedName>
        <fullName evidence="4">Flagellar motor switch protein FliG</fullName>
    </recommendedName>
</protein>
<dbReference type="InterPro" id="IPR028263">
    <property type="entry name" value="FliG_N"/>
</dbReference>
<keyword evidence="7" id="KW-0283">Flagellar rotation</keyword>
<evidence type="ECO:0000259" key="14">
    <source>
        <dbReference type="Pfam" id="PF14842"/>
    </source>
</evidence>
<evidence type="ECO:0000256" key="4">
    <source>
        <dbReference type="ARBA" id="ARBA00021870"/>
    </source>
</evidence>
<dbReference type="GO" id="GO:0006935">
    <property type="term" value="P:chemotaxis"/>
    <property type="evidence" value="ECO:0007669"/>
    <property type="project" value="UniProtKB-KW"/>
</dbReference>
<reference evidence="15 16" key="1">
    <citation type="submission" date="2020-05" db="EMBL/GenBank/DDBJ databases">
        <title>Parvularcula mediterraneae sp. nov., isolated from polypropylene straw from shallow seawater of the seashore of Laganas in Zakynthos island, Greece.</title>
        <authorList>
            <person name="Szabo I."/>
            <person name="Al-Omari J."/>
            <person name="Rado J."/>
            <person name="Szerdahelyi G.S."/>
        </authorList>
    </citation>
    <scope>NUCLEOTIDE SEQUENCE [LARGE SCALE GENOMIC DNA]</scope>
    <source>
        <strain evidence="15 16">ZS-1/3</strain>
    </source>
</reference>
<evidence type="ECO:0000256" key="7">
    <source>
        <dbReference type="ARBA" id="ARBA00022779"/>
    </source>
</evidence>
<dbReference type="Pfam" id="PF01706">
    <property type="entry name" value="FliG_C"/>
    <property type="match status" value="1"/>
</dbReference>
<dbReference type="EMBL" id="JABFCX010000003">
    <property type="protein sequence ID" value="NNU17299.1"/>
    <property type="molecule type" value="Genomic_DNA"/>
</dbReference>
<evidence type="ECO:0000259" key="12">
    <source>
        <dbReference type="Pfam" id="PF01706"/>
    </source>
</evidence>
<name>A0A7Y3RNG7_9PROT</name>
<evidence type="ECO:0000256" key="5">
    <source>
        <dbReference type="ARBA" id="ARBA00022475"/>
    </source>
</evidence>
<comment type="similarity">
    <text evidence="3">Belongs to the FliG family.</text>
</comment>
<dbReference type="Gene3D" id="1.10.220.30">
    <property type="match status" value="3"/>
</dbReference>
<dbReference type="PANTHER" id="PTHR30534:SF0">
    <property type="entry name" value="FLAGELLAR MOTOR SWITCH PROTEIN FLIG"/>
    <property type="match status" value="1"/>
</dbReference>
<dbReference type="GO" id="GO:0009425">
    <property type="term" value="C:bacterial-type flagellum basal body"/>
    <property type="evidence" value="ECO:0007669"/>
    <property type="project" value="UniProtKB-SubCell"/>
</dbReference>
<evidence type="ECO:0000256" key="11">
    <source>
        <dbReference type="SAM" id="MobiDB-lite"/>
    </source>
</evidence>
<evidence type="ECO:0000256" key="3">
    <source>
        <dbReference type="ARBA" id="ARBA00010299"/>
    </source>
</evidence>
<evidence type="ECO:0000313" key="15">
    <source>
        <dbReference type="EMBL" id="NNU17299.1"/>
    </source>
</evidence>
<proteinExistence type="inferred from homology"/>
<dbReference type="Pfam" id="PF14841">
    <property type="entry name" value="FliG_M"/>
    <property type="match status" value="1"/>
</dbReference>
<accession>A0A7Y3RNG7</accession>
<dbReference type="PANTHER" id="PTHR30534">
    <property type="entry name" value="FLAGELLAR MOTOR SWITCH PROTEIN FLIG"/>
    <property type="match status" value="1"/>
</dbReference>
<dbReference type="GO" id="GO:0003774">
    <property type="term" value="F:cytoskeletal motor activity"/>
    <property type="evidence" value="ECO:0007669"/>
    <property type="project" value="InterPro"/>
</dbReference>
<comment type="function">
    <text evidence="10">FliG is one of three proteins (FliG, FliN, FliM) that forms the rotor-mounted switch complex (C ring), located at the base of the basal body. This complex interacts with the CheY and CheZ chemotaxis proteins, in addition to contacting components of the motor that determine the direction of flagellar rotation.</text>
</comment>
<dbReference type="AlphaFoldDB" id="A0A7Y3RNG7"/>
<feature type="region of interest" description="Disordered" evidence="11">
    <location>
        <begin position="1"/>
        <end position="20"/>
    </location>
</feature>
<dbReference type="Pfam" id="PF14842">
    <property type="entry name" value="FliG_N"/>
    <property type="match status" value="1"/>
</dbReference>
<sequence length="364" mass="39423">MSATAAPIEESAAQPTNLPVAKGSPETAAIILSLLEPETAKAVAAYFDEGRLDRALDAYERLDMVDQAEMLSVVRSFNATLDGDLPVISGGTKRAASLRRLFSSQEELPALPGPDQEDEPLADPGSIAEGAEPEEVWRYVAALSPDKAVSLLQGERPGLVAAVLSRLSRDSAVAVLGSLDDATAARILLISLGEHAPTEDTYDAIAETLRQRAPSRLESVGLDTKAMLTRTSALLNAMQPRRQAALMKGIEQAAPAAHEQLAPNVLRFSTLPERLPKTIVPALFREMDDEVTDRALKLALETEVPVAEFLLSCISQRLAEMIRERVRERPAVSREEGEEAQALLMQTLVDWAEEDRFAFKPPKG</sequence>
<gene>
    <name evidence="15" type="ORF">HK107_13290</name>
</gene>
<keyword evidence="16" id="KW-1185">Reference proteome</keyword>
<dbReference type="InterPro" id="IPR011002">
    <property type="entry name" value="FliG_a-hlx"/>
</dbReference>
<evidence type="ECO:0000256" key="8">
    <source>
        <dbReference type="ARBA" id="ARBA00023136"/>
    </source>
</evidence>
<keyword evidence="5" id="KW-1003">Cell membrane</keyword>
<evidence type="ECO:0000256" key="1">
    <source>
        <dbReference type="ARBA" id="ARBA00004117"/>
    </source>
</evidence>
<feature type="domain" description="Flagellar motor switch protein FliG N-terminal" evidence="14">
    <location>
        <begin position="25"/>
        <end position="99"/>
    </location>
</feature>
<dbReference type="GO" id="GO:0071973">
    <property type="term" value="P:bacterial-type flagellum-dependent cell motility"/>
    <property type="evidence" value="ECO:0007669"/>
    <property type="project" value="InterPro"/>
</dbReference>
<evidence type="ECO:0000259" key="13">
    <source>
        <dbReference type="Pfam" id="PF14841"/>
    </source>
</evidence>
<evidence type="ECO:0000256" key="10">
    <source>
        <dbReference type="ARBA" id="ARBA00025598"/>
    </source>
</evidence>
<dbReference type="InterPro" id="IPR000090">
    <property type="entry name" value="Flg_Motor_Flig"/>
</dbReference>
<dbReference type="RefSeq" id="WP_173200588.1">
    <property type="nucleotide sequence ID" value="NZ_JABFCX010000003.1"/>
</dbReference>
<evidence type="ECO:0000256" key="6">
    <source>
        <dbReference type="ARBA" id="ARBA00022500"/>
    </source>
</evidence>
<evidence type="ECO:0000256" key="2">
    <source>
        <dbReference type="ARBA" id="ARBA00004413"/>
    </source>
</evidence>
<dbReference type="InterPro" id="IPR023087">
    <property type="entry name" value="Flg_Motor_Flig_C"/>
</dbReference>
<keyword evidence="8" id="KW-0472">Membrane</keyword>
<dbReference type="Proteomes" id="UP000536835">
    <property type="component" value="Unassembled WGS sequence"/>
</dbReference>
<keyword evidence="6" id="KW-0145">Chemotaxis</keyword>